<feature type="domain" description="Carboxylesterase type B" evidence="3">
    <location>
        <begin position="51"/>
        <end position="592"/>
    </location>
</feature>
<dbReference type="OrthoDB" id="408631at2759"/>
<dbReference type="InterPro" id="IPR002018">
    <property type="entry name" value="CarbesteraseB"/>
</dbReference>
<dbReference type="PANTHER" id="PTHR11559">
    <property type="entry name" value="CARBOXYLESTERASE"/>
    <property type="match status" value="1"/>
</dbReference>
<keyword evidence="2" id="KW-0812">Transmembrane</keyword>
<protein>
    <submittedName>
        <fullName evidence="4">Seminal fluid protein</fullName>
    </submittedName>
</protein>
<dbReference type="ESTHER" id="nillu-NlCarE1">
    <property type="family name" value="OtherNon-catalytic_C"/>
</dbReference>
<name>A0A1I9WL23_NILLU</name>
<dbReference type="EMBL" id="KU932207">
    <property type="protein sequence ID" value="APA33843.1"/>
    <property type="molecule type" value="mRNA"/>
</dbReference>
<organism evidence="4">
    <name type="scientific">Nilaparvata lugens</name>
    <name type="common">Brown planthopper</name>
    <dbReference type="NCBI Taxonomy" id="108931"/>
    <lineage>
        <taxon>Eukaryota</taxon>
        <taxon>Metazoa</taxon>
        <taxon>Ecdysozoa</taxon>
        <taxon>Arthropoda</taxon>
        <taxon>Hexapoda</taxon>
        <taxon>Insecta</taxon>
        <taxon>Pterygota</taxon>
        <taxon>Neoptera</taxon>
        <taxon>Paraneoptera</taxon>
        <taxon>Hemiptera</taxon>
        <taxon>Auchenorrhyncha</taxon>
        <taxon>Fulgoroidea</taxon>
        <taxon>Delphacidae</taxon>
        <taxon>Delphacinae</taxon>
        <taxon>Nilaparvata</taxon>
    </lineage>
</organism>
<evidence type="ECO:0000259" key="3">
    <source>
        <dbReference type="Pfam" id="PF00135"/>
    </source>
</evidence>
<evidence type="ECO:0000313" key="4">
    <source>
        <dbReference type="EMBL" id="APA33843.1"/>
    </source>
</evidence>
<evidence type="ECO:0000256" key="1">
    <source>
        <dbReference type="ARBA" id="ARBA00023180"/>
    </source>
</evidence>
<accession>A0A1I9WL23</accession>
<keyword evidence="2" id="KW-1133">Transmembrane helix</keyword>
<dbReference type="SUPFAM" id="SSF53474">
    <property type="entry name" value="alpha/beta-Hydrolases"/>
    <property type="match status" value="1"/>
</dbReference>
<dbReference type="PROSITE" id="PS00941">
    <property type="entry name" value="CARBOXYLESTERASE_B_2"/>
    <property type="match status" value="1"/>
</dbReference>
<dbReference type="InterPro" id="IPR019819">
    <property type="entry name" value="Carboxylesterase_B_CS"/>
</dbReference>
<proteinExistence type="evidence at transcript level"/>
<dbReference type="InterPro" id="IPR029058">
    <property type="entry name" value="AB_hydrolase_fold"/>
</dbReference>
<keyword evidence="2" id="KW-0472">Membrane</keyword>
<dbReference type="Pfam" id="PF00135">
    <property type="entry name" value="COesterase"/>
    <property type="match status" value="1"/>
</dbReference>
<evidence type="ECO:0000256" key="2">
    <source>
        <dbReference type="SAM" id="Phobius"/>
    </source>
</evidence>
<keyword evidence="1" id="KW-0325">Glycoprotein</keyword>
<sequence length="727" mass="84764">MWDQHGLWLSCLWIVVVILTDVTTALKRKPVRNGTLDDDEVFKEIKKFISTFVSTSSGHYLGKIYKGNNDEYYQSFADVPYAKPPMGDLRFKKPEPIPENEDDYYDVSKSIEFEELVTRCKQYVRWDGHASNAEDRIVGSEDCLYLDIIRPVDLVVEHKLREKEDVVGYSQHAPVMVFLHPGTFMYDIPMNHYQMTEYFCCNFILFVFVRFRLGALGFLNAGSFTGKDFKANLGLWDQVAALKWVQRHIDAWGGDPQRVTLTGVAAGAASVNYHLMSEASRGLFHRAISVGGSALCPWAFQRRSVINSYLLTKKLSDPPCGTNFRVCLMQADADDLVKATKDLYLFQNIPINPLGPVVDGDFLIAEPDVLMRMKHTLPISWLVSYSVDYSLYPNFDFVDAFRDYYFQHNDFLTYGPYFLELKDLVDEQVLREVIFDIRRYYNERYNDVTTINTTARLNQMVTDRLYTVGIVQAARLHALSLRERQKHQVRKVLKDILGHIENPAHQKTIREIYETKVVLYQFTYQFSRIVDFLTSPVHRWINYHREEFALLTKDPEEEPTLLFVPDTKLLQIEDQMRESLVTLWANFIQDGRCFEVVNSSYTYYYPDIFDSYTTDNAWDVVTTWVQGPKDFFKRLEYGDLAEMKMWNDLPIQIFDDFDDRDDFCDDDINLNGELAVVCGDEGNEALIEAHLEWETKFNRRFEGLDELEQQLAIQKIKDSRWPKDPKN</sequence>
<feature type="transmembrane region" description="Helical" evidence="2">
    <location>
        <begin position="6"/>
        <end position="26"/>
    </location>
</feature>
<dbReference type="Gene3D" id="3.40.50.1820">
    <property type="entry name" value="alpha/beta hydrolase"/>
    <property type="match status" value="1"/>
</dbReference>
<reference evidence="4" key="1">
    <citation type="journal article" date="2016" name="BMC Genomics">
        <title>Seminal fluid protein genes of the brown planthopper, Nilaparvata lugens.</title>
        <authorList>
            <person name="Yu B."/>
            <person name="Li D.T."/>
            <person name="Lu J.B."/>
            <person name="Zhang W.X."/>
            <person name="Zhang C.X."/>
        </authorList>
    </citation>
    <scope>NUCLEOTIDE SEQUENCE</scope>
    <source>
        <strain evidence="4">NlSFP_secreted_comp36824</strain>
    </source>
</reference>
<dbReference type="InterPro" id="IPR050309">
    <property type="entry name" value="Type-B_Carboxylest/Lipase"/>
</dbReference>
<dbReference type="AlphaFoldDB" id="A0A1I9WL23"/>